<keyword evidence="14" id="KW-1185">Reference proteome</keyword>
<evidence type="ECO:0000256" key="1">
    <source>
        <dbReference type="ARBA" id="ARBA00004429"/>
    </source>
</evidence>
<dbReference type="GO" id="GO:0005886">
    <property type="term" value="C:plasma membrane"/>
    <property type="evidence" value="ECO:0007669"/>
    <property type="project" value="UniProtKB-SubCell"/>
</dbReference>
<dbReference type="PROSITE" id="PS00874">
    <property type="entry name" value="T2SP_F"/>
    <property type="match status" value="1"/>
</dbReference>
<dbReference type="EMBL" id="SWCJ01000011">
    <property type="protein sequence ID" value="TKB53712.1"/>
    <property type="molecule type" value="Genomic_DNA"/>
</dbReference>
<keyword evidence="7 11" id="KW-1133">Transmembrane helix</keyword>
<evidence type="ECO:0000256" key="2">
    <source>
        <dbReference type="ARBA" id="ARBA00005745"/>
    </source>
</evidence>
<keyword evidence="8 11" id="KW-0472">Membrane</keyword>
<dbReference type="InterPro" id="IPR001992">
    <property type="entry name" value="T2SS_GspF/T4SS_PilC_CS"/>
</dbReference>
<dbReference type="Pfam" id="PF00482">
    <property type="entry name" value="T2SSF"/>
    <property type="match status" value="2"/>
</dbReference>
<evidence type="ECO:0000256" key="5">
    <source>
        <dbReference type="ARBA" id="ARBA00022519"/>
    </source>
</evidence>
<comment type="subcellular location">
    <subcellularLocation>
        <location evidence="1 9">Cell inner membrane</location>
        <topology evidence="1 9">Multi-pass membrane protein</topology>
    </subcellularLocation>
</comment>
<evidence type="ECO:0000256" key="8">
    <source>
        <dbReference type="ARBA" id="ARBA00023136"/>
    </source>
</evidence>
<keyword evidence="6 9" id="KW-0812">Transmembrane</keyword>
<dbReference type="AlphaFoldDB" id="A0A4U1BMB6"/>
<organism evidence="13 14">
    <name type="scientific">Ferrimonas aestuarii</name>
    <dbReference type="NCBI Taxonomy" id="2569539"/>
    <lineage>
        <taxon>Bacteria</taxon>
        <taxon>Pseudomonadati</taxon>
        <taxon>Pseudomonadota</taxon>
        <taxon>Gammaproteobacteria</taxon>
        <taxon>Alteromonadales</taxon>
        <taxon>Ferrimonadaceae</taxon>
        <taxon>Ferrimonas</taxon>
    </lineage>
</organism>
<feature type="transmembrane region" description="Helical" evidence="11">
    <location>
        <begin position="231"/>
        <end position="249"/>
    </location>
</feature>
<dbReference type="PANTHER" id="PTHR30012">
    <property type="entry name" value="GENERAL SECRETION PATHWAY PROTEIN"/>
    <property type="match status" value="1"/>
</dbReference>
<feature type="domain" description="Type II secretion system protein GspF" evidence="12">
    <location>
        <begin position="281"/>
        <end position="403"/>
    </location>
</feature>
<keyword evidence="5" id="KW-0997">Cell inner membrane</keyword>
<evidence type="ECO:0000313" key="13">
    <source>
        <dbReference type="EMBL" id="TKB53712.1"/>
    </source>
</evidence>
<sequence>MSLAASSATKSQGASTFIWRGQNAQGKRQQGEVVALTQQEARSQLQKRGLKGIRLQPKPNPRFQRQPRIRPQEIAIISRQLATMLSAGVPLITVIQMLASSHNNGAIRQMLGLVLADLEAGMPLAQALSPHPKQFDALYCDLVDAGEQSGALAQVFDRIATYQEKLEALKAKIKKAMIYPISVIAVAIIVTAILLLFVVPQFEAIFASFNASLPIFTQLVIELSRMVSNSWLYAVAGLLVISWIVVTGLKRSAALRLKRDSIILKLPVVGAILHKGALARFSRTLATTFSAGVPLIEGLDSAGAATGNGHYQHLISQVKQEVISGQQLHQAIKLQHQFPDMMVQMVMIGEESGALDEMLNRLAAIYEAEVDDAVDGLSALIEPLLIVIVGTLVGGLVVAMYLPIFQLGAVVG</sequence>
<dbReference type="RefSeq" id="WP_136864072.1">
    <property type="nucleotide sequence ID" value="NZ_SWCJ01000011.1"/>
</dbReference>
<feature type="coiled-coil region" evidence="10">
    <location>
        <begin position="152"/>
        <end position="179"/>
    </location>
</feature>
<keyword evidence="3 9" id="KW-0813">Transport</keyword>
<keyword evidence="10" id="KW-0175">Coiled coil</keyword>
<dbReference type="PANTHER" id="PTHR30012:SF7">
    <property type="entry name" value="PROTEIN TRANSPORT PROTEIN HOFC HOMOLOG"/>
    <property type="match status" value="1"/>
</dbReference>
<evidence type="ECO:0000256" key="11">
    <source>
        <dbReference type="SAM" id="Phobius"/>
    </source>
</evidence>
<evidence type="ECO:0000313" key="14">
    <source>
        <dbReference type="Proteomes" id="UP000305675"/>
    </source>
</evidence>
<gene>
    <name evidence="13" type="ORF">FCL42_14140</name>
</gene>
<dbReference type="FunFam" id="1.20.81.30:FF:000001">
    <property type="entry name" value="Type II secretion system protein F"/>
    <property type="match status" value="2"/>
</dbReference>
<feature type="transmembrane region" description="Helical" evidence="11">
    <location>
        <begin position="384"/>
        <end position="404"/>
    </location>
</feature>
<evidence type="ECO:0000256" key="4">
    <source>
        <dbReference type="ARBA" id="ARBA00022475"/>
    </source>
</evidence>
<feature type="transmembrane region" description="Helical" evidence="11">
    <location>
        <begin position="178"/>
        <end position="199"/>
    </location>
</feature>
<evidence type="ECO:0000256" key="7">
    <source>
        <dbReference type="ARBA" id="ARBA00022989"/>
    </source>
</evidence>
<comment type="similarity">
    <text evidence="2 9">Belongs to the GSP F family.</text>
</comment>
<keyword evidence="4" id="KW-1003">Cell membrane</keyword>
<dbReference type="InterPro" id="IPR042094">
    <property type="entry name" value="T2SS_GspF_sf"/>
</dbReference>
<comment type="caution">
    <text evidence="13">The sequence shown here is derived from an EMBL/GenBank/DDBJ whole genome shotgun (WGS) entry which is preliminary data.</text>
</comment>
<reference evidence="13 14" key="1">
    <citation type="submission" date="2019-04" db="EMBL/GenBank/DDBJ databases">
        <authorList>
            <person name="Hwang J.C."/>
        </authorList>
    </citation>
    <scope>NUCLEOTIDE SEQUENCE [LARGE SCALE GENOMIC DNA]</scope>
    <source>
        <strain evidence="13 14">IMCC35002</strain>
    </source>
</reference>
<evidence type="ECO:0000256" key="6">
    <source>
        <dbReference type="ARBA" id="ARBA00022692"/>
    </source>
</evidence>
<evidence type="ECO:0000256" key="10">
    <source>
        <dbReference type="SAM" id="Coils"/>
    </source>
</evidence>
<proteinExistence type="inferred from homology"/>
<dbReference type="PRINTS" id="PR00812">
    <property type="entry name" value="BCTERIALGSPF"/>
</dbReference>
<evidence type="ECO:0000259" key="12">
    <source>
        <dbReference type="Pfam" id="PF00482"/>
    </source>
</evidence>
<dbReference type="GO" id="GO:0015628">
    <property type="term" value="P:protein secretion by the type II secretion system"/>
    <property type="evidence" value="ECO:0007669"/>
    <property type="project" value="TreeGrafter"/>
</dbReference>
<dbReference type="Gene3D" id="1.20.81.30">
    <property type="entry name" value="Type II secretion system (T2SS), domain F"/>
    <property type="match status" value="2"/>
</dbReference>
<dbReference type="InterPro" id="IPR018076">
    <property type="entry name" value="T2SS_GspF_dom"/>
</dbReference>
<dbReference type="Proteomes" id="UP000305675">
    <property type="component" value="Unassembled WGS sequence"/>
</dbReference>
<dbReference type="InterPro" id="IPR003004">
    <property type="entry name" value="GspF/PilC"/>
</dbReference>
<name>A0A4U1BMB6_9GAMM</name>
<dbReference type="OrthoDB" id="9805682at2"/>
<protein>
    <submittedName>
        <fullName evidence="13">Type II secretion system F family protein</fullName>
    </submittedName>
</protein>
<evidence type="ECO:0000256" key="9">
    <source>
        <dbReference type="RuleBase" id="RU003923"/>
    </source>
</evidence>
<feature type="domain" description="Type II secretion system protein GspF" evidence="12">
    <location>
        <begin position="78"/>
        <end position="200"/>
    </location>
</feature>
<evidence type="ECO:0000256" key="3">
    <source>
        <dbReference type="ARBA" id="ARBA00022448"/>
    </source>
</evidence>
<accession>A0A4U1BMB6</accession>